<name>A0A5C6CZY7_9BACT</name>
<reference evidence="2 3" key="1">
    <citation type="submission" date="2019-02" db="EMBL/GenBank/DDBJ databases">
        <title>Deep-cultivation of Planctomycetes and their phenomic and genomic characterization uncovers novel biology.</title>
        <authorList>
            <person name="Wiegand S."/>
            <person name="Jogler M."/>
            <person name="Boedeker C."/>
            <person name="Pinto D."/>
            <person name="Vollmers J."/>
            <person name="Rivas-Marin E."/>
            <person name="Kohn T."/>
            <person name="Peeters S.H."/>
            <person name="Heuer A."/>
            <person name="Rast P."/>
            <person name="Oberbeckmann S."/>
            <person name="Bunk B."/>
            <person name="Jeske O."/>
            <person name="Meyerdierks A."/>
            <person name="Storesund J.E."/>
            <person name="Kallscheuer N."/>
            <person name="Luecker S."/>
            <person name="Lage O.M."/>
            <person name="Pohl T."/>
            <person name="Merkel B.J."/>
            <person name="Hornburger P."/>
            <person name="Mueller R.-W."/>
            <person name="Bruemmer F."/>
            <person name="Labrenz M."/>
            <person name="Spormann A.M."/>
            <person name="Op Den Camp H."/>
            <person name="Overmann J."/>
            <person name="Amann R."/>
            <person name="Jetten M.S.M."/>
            <person name="Mascher T."/>
            <person name="Medema M.H."/>
            <person name="Devos D.P."/>
            <person name="Kaster A.-K."/>
            <person name="Ovreas L."/>
            <person name="Rohde M."/>
            <person name="Galperin M.Y."/>
            <person name="Jogler C."/>
        </authorList>
    </citation>
    <scope>NUCLEOTIDE SEQUENCE [LARGE SCALE GENOMIC DNA]</scope>
    <source>
        <strain evidence="2 3">Pla144</strain>
    </source>
</reference>
<keyword evidence="1" id="KW-1133">Transmembrane helix</keyword>
<organism evidence="2 3">
    <name type="scientific">Bythopirellula polymerisocia</name>
    <dbReference type="NCBI Taxonomy" id="2528003"/>
    <lineage>
        <taxon>Bacteria</taxon>
        <taxon>Pseudomonadati</taxon>
        <taxon>Planctomycetota</taxon>
        <taxon>Planctomycetia</taxon>
        <taxon>Pirellulales</taxon>
        <taxon>Lacipirellulaceae</taxon>
        <taxon>Bythopirellula</taxon>
    </lineage>
</organism>
<gene>
    <name evidence="2" type="ORF">Pla144_08040</name>
</gene>
<dbReference type="InterPro" id="IPR018247">
    <property type="entry name" value="EF_Hand_1_Ca_BS"/>
</dbReference>
<comment type="caution">
    <text evidence="2">The sequence shown here is derived from an EMBL/GenBank/DDBJ whole genome shotgun (WGS) entry which is preliminary data.</text>
</comment>
<feature type="transmembrane region" description="Helical" evidence="1">
    <location>
        <begin position="43"/>
        <end position="62"/>
    </location>
</feature>
<evidence type="ECO:0008006" key="4">
    <source>
        <dbReference type="Google" id="ProtNLM"/>
    </source>
</evidence>
<keyword evidence="1" id="KW-0472">Membrane</keyword>
<sequence length="866" mass="89181" precursor="true">MNWLIARNNSCIADAGFPQWGGACFWHYALFGKTPVMLLRRRFIILVIVVWMGSFASCSIAITRTWVGGSGLWNVDNNWNPSMQPQPADDAIVGGNPEVTDVEIFNKLTNTGMIDITTGTLQPQGDVDNTGTINVGDGSSIVSSFNLGSSTTLSGSGEVVLKNSDNLPGSNATLIGGSTPAVAVTNAAGHTIRGEGSLSLGWINNGLVQADETSGNSSGVLRITNSTFINNGDLRSSSGASIALTSVTYSQGIGGKLFADTDNITLSATSISGGSLETVGGGSFELVDGNNAVTLAGVTINAPINIIHTVGSGVLRSNSAGVTNNSSITLDGQGSGVAQFGFNSPGTLDGAGEIILVGGNANTLIGVFPGFPAEFTHGADHTIRGSGVIGSPIINQGTIQAEVQNGNILTINASQTNQGLMEAASGATLRFQANTSNTTQSASGVISAADGGRVELDSQSITGGTLQTLGSGVIAVDTNAPTLSDLTIAAGSAVNVSAGRTLRVAGSSITNNGTVTLNSNALVSTSTLQVDSNLNLGGTGQVVLNEQNSNFPAVIRPNGNTITQAAGHTVSGAGQLLGSGKFVNNGRIEGTSPAEPVRIRTRLEGTGVLENVLIDRGTFDIGVHAPGNGVGTVPLEGSYTINGNNQARLEIEIGGLSAGTEHDLLDSTGTVALGGVLDVSAVDLGNAYVPTAGDRFTIIQSTSAITGTFFNSIFPSLGFGRTLTWKPVDYSDPLKVVLELNSVKFFDADFNEDGKVDGEDLTNWQAGYGTGNTHMQGDADDDGDVDGRDFLRWQRQLGLGVSSLAVSSVVPEPTSRVVLFFCLMLFFSSPRRDCASFSCKECPHITKSFGRLFRANCSLTSGGLYL</sequence>
<accession>A0A5C6CZY7</accession>
<dbReference type="PROSITE" id="PS00018">
    <property type="entry name" value="EF_HAND_1"/>
    <property type="match status" value="2"/>
</dbReference>
<evidence type="ECO:0000313" key="3">
    <source>
        <dbReference type="Proteomes" id="UP000318437"/>
    </source>
</evidence>
<dbReference type="EMBL" id="SJPS01000001">
    <property type="protein sequence ID" value="TWU30018.1"/>
    <property type="molecule type" value="Genomic_DNA"/>
</dbReference>
<keyword evidence="3" id="KW-1185">Reference proteome</keyword>
<evidence type="ECO:0000313" key="2">
    <source>
        <dbReference type="EMBL" id="TWU30018.1"/>
    </source>
</evidence>
<protein>
    <recommendedName>
        <fullName evidence="4">EF-hand domain-containing protein</fullName>
    </recommendedName>
</protein>
<dbReference type="Proteomes" id="UP000318437">
    <property type="component" value="Unassembled WGS sequence"/>
</dbReference>
<proteinExistence type="predicted"/>
<keyword evidence="1" id="KW-0812">Transmembrane</keyword>
<dbReference type="AlphaFoldDB" id="A0A5C6CZY7"/>
<evidence type="ECO:0000256" key="1">
    <source>
        <dbReference type="SAM" id="Phobius"/>
    </source>
</evidence>